<protein>
    <submittedName>
        <fullName evidence="1">Uncharacterized protein</fullName>
    </submittedName>
</protein>
<dbReference type="EMBL" id="BK014641">
    <property type="protein sequence ID" value="DAD65348.1"/>
    <property type="molecule type" value="Genomic_DNA"/>
</dbReference>
<evidence type="ECO:0000313" key="1">
    <source>
        <dbReference type="EMBL" id="DAD65348.1"/>
    </source>
</evidence>
<name>A0A8S5L6D5_9CAUD</name>
<organism evidence="1">
    <name type="scientific">Myoviridae sp. ctOoC8</name>
    <dbReference type="NCBI Taxonomy" id="2823542"/>
    <lineage>
        <taxon>Viruses</taxon>
        <taxon>Duplodnaviria</taxon>
        <taxon>Heunggongvirae</taxon>
        <taxon>Uroviricota</taxon>
        <taxon>Caudoviricetes</taxon>
    </lineage>
</organism>
<accession>A0A8S5L6D5</accession>
<reference evidence="1" key="1">
    <citation type="journal article" date="2021" name="Proc. Natl. Acad. Sci. U.S.A.">
        <title>A Catalog of Tens of Thousands of Viruses from Human Metagenomes Reveals Hidden Associations with Chronic Diseases.</title>
        <authorList>
            <person name="Tisza M.J."/>
            <person name="Buck C.B."/>
        </authorList>
    </citation>
    <scope>NUCLEOTIDE SEQUENCE</scope>
    <source>
        <strain evidence="1">CtOoC8</strain>
    </source>
</reference>
<proteinExistence type="predicted"/>
<sequence>MGQGLDKATLKASIIEIFTFEQGEETNYNNSVERIAEKLSDAIEVFVKSGKVEVNSGIKLTTSGSSGTTIEKGTGKII</sequence>